<dbReference type="GO" id="GO:0003735">
    <property type="term" value="F:structural constituent of ribosome"/>
    <property type="evidence" value="ECO:0007669"/>
    <property type="project" value="InterPro"/>
</dbReference>
<evidence type="ECO:0000256" key="2">
    <source>
        <dbReference type="ARBA" id="ARBA00022730"/>
    </source>
</evidence>
<evidence type="ECO:0000256" key="6">
    <source>
        <dbReference type="HAMAP-Rule" id="MF_00500"/>
    </source>
</evidence>
<dbReference type="AlphaFoldDB" id="A0A1D8RDI2"/>
<dbReference type="HAMAP" id="MF_00500">
    <property type="entry name" value="Ribosomal_bS20"/>
    <property type="match status" value="1"/>
</dbReference>
<dbReference type="PANTHER" id="PTHR33398:SF1">
    <property type="entry name" value="SMALL RIBOSOMAL SUBUNIT PROTEIN BS20C"/>
    <property type="match status" value="1"/>
</dbReference>
<keyword evidence="5 6" id="KW-0687">Ribonucleoprotein</keyword>
<evidence type="ECO:0000256" key="5">
    <source>
        <dbReference type="ARBA" id="ARBA00023274"/>
    </source>
</evidence>
<geneLocation type="chloroplast" evidence="7"/>
<keyword evidence="2 6" id="KW-0699">rRNA-binding</keyword>
<keyword evidence="7" id="KW-0934">Plastid</keyword>
<gene>
    <name evidence="6 7" type="primary">rps20</name>
</gene>
<evidence type="ECO:0000256" key="3">
    <source>
        <dbReference type="ARBA" id="ARBA00022884"/>
    </source>
</evidence>
<dbReference type="EMBL" id="KX839260">
    <property type="protein sequence ID" value="AOW70757.1"/>
    <property type="molecule type" value="Genomic_DNA"/>
</dbReference>
<sequence length="96" mass="11191">MANIKSAKKRVLIGETNRRMNRFYKSSIKSLVKKYRTNIKNFETNRDSSTYELLESLVSKIYSRIDKAAKKKVFHLKKAARQKSRISKVLKKAGKP</sequence>
<comment type="subcellular location">
    <subcellularLocation>
        <location evidence="6">Plastid</location>
        <location evidence="6">Chloroplast</location>
    </subcellularLocation>
</comment>
<reference evidence="7" key="1">
    <citation type="submission" date="2016-09" db="EMBL/GenBank/DDBJ databases">
        <title>The plastid genome of some eustigmatophyte algae harbours a bacteria-derived six-gene cluster for biosynthesis of a novel secondary metabolite.</title>
        <authorList>
            <person name="Yurchenko T."/>
            <person name="Sevcikova T."/>
            <person name="Strnad H."/>
            <person name="Butenko A."/>
            <person name="Elias M."/>
        </authorList>
    </citation>
    <scope>NUCLEOTIDE SEQUENCE</scope>
</reference>
<dbReference type="Pfam" id="PF01649">
    <property type="entry name" value="Ribosomal_S20p"/>
    <property type="match status" value="1"/>
</dbReference>
<proteinExistence type="inferred from homology"/>
<evidence type="ECO:0000256" key="4">
    <source>
        <dbReference type="ARBA" id="ARBA00022980"/>
    </source>
</evidence>
<name>A0A1D8RDI2_9STRA</name>
<dbReference type="InterPro" id="IPR036510">
    <property type="entry name" value="Ribosomal_bS20_sf"/>
</dbReference>
<dbReference type="Gene3D" id="1.20.58.110">
    <property type="entry name" value="Ribosomal protein S20"/>
    <property type="match status" value="1"/>
</dbReference>
<keyword evidence="4 6" id="KW-0689">Ribosomal protein</keyword>
<dbReference type="GO" id="GO:0009507">
    <property type="term" value="C:chloroplast"/>
    <property type="evidence" value="ECO:0007669"/>
    <property type="project" value="UniProtKB-SubCell"/>
</dbReference>
<evidence type="ECO:0000313" key="7">
    <source>
        <dbReference type="EMBL" id="AOW70757.1"/>
    </source>
</evidence>
<dbReference type="NCBIfam" id="TIGR00029">
    <property type="entry name" value="S20"/>
    <property type="match status" value="1"/>
</dbReference>
<organism evidence="7">
    <name type="scientific">Monodopsis sp. MarTras21</name>
    <dbReference type="NCBI Taxonomy" id="1745953"/>
    <lineage>
        <taxon>Eukaryota</taxon>
        <taxon>Sar</taxon>
        <taxon>Stramenopiles</taxon>
        <taxon>Ochrophyta</taxon>
        <taxon>Eustigmatophyceae</taxon>
        <taxon>Eustigmatales</taxon>
        <taxon>Monodopsidaceae</taxon>
        <taxon>Monodopsis</taxon>
    </lineage>
</organism>
<dbReference type="GO" id="GO:0006412">
    <property type="term" value="P:translation"/>
    <property type="evidence" value="ECO:0007669"/>
    <property type="project" value="UniProtKB-UniRule"/>
</dbReference>
<dbReference type="InterPro" id="IPR002583">
    <property type="entry name" value="Ribosomal_bS20"/>
</dbReference>
<protein>
    <recommendedName>
        <fullName evidence="6">Small ribosomal subunit protein bS20c</fullName>
    </recommendedName>
</protein>
<evidence type="ECO:0000256" key="1">
    <source>
        <dbReference type="ARBA" id="ARBA00007634"/>
    </source>
</evidence>
<dbReference type="GO" id="GO:0015935">
    <property type="term" value="C:small ribosomal subunit"/>
    <property type="evidence" value="ECO:0007669"/>
    <property type="project" value="TreeGrafter"/>
</dbReference>
<dbReference type="SUPFAM" id="SSF46992">
    <property type="entry name" value="Ribosomal protein S20"/>
    <property type="match status" value="1"/>
</dbReference>
<keyword evidence="3 6" id="KW-0694">RNA-binding</keyword>
<dbReference type="GO" id="GO:0070181">
    <property type="term" value="F:small ribosomal subunit rRNA binding"/>
    <property type="evidence" value="ECO:0007669"/>
    <property type="project" value="TreeGrafter"/>
</dbReference>
<comment type="function">
    <text evidence="6">Binds directly to 16S ribosomal RNA.</text>
</comment>
<accession>A0A1D8RDI2</accession>
<comment type="similarity">
    <text evidence="1 6">Belongs to the bacterial ribosomal protein bS20 family.</text>
</comment>
<keyword evidence="7" id="KW-0150">Chloroplast</keyword>
<dbReference type="PANTHER" id="PTHR33398">
    <property type="entry name" value="30S RIBOSOMAL PROTEIN S20"/>
    <property type="match status" value="1"/>
</dbReference>